<keyword evidence="3" id="KW-1185">Reference proteome</keyword>
<proteinExistence type="predicted"/>
<name>A0A9W6YPB1_9STRA</name>
<evidence type="ECO:0000313" key="2">
    <source>
        <dbReference type="EMBL" id="GMG17501.1"/>
    </source>
</evidence>
<reference evidence="2" key="1">
    <citation type="submission" date="2023-04" db="EMBL/GenBank/DDBJ databases">
        <title>Phytophthora fragariaefolia NBRC 109709.</title>
        <authorList>
            <person name="Ichikawa N."/>
            <person name="Sato H."/>
            <person name="Tonouchi N."/>
        </authorList>
    </citation>
    <scope>NUCLEOTIDE SEQUENCE</scope>
    <source>
        <strain evidence="2">NBRC 109709</strain>
    </source>
</reference>
<dbReference type="Proteomes" id="UP001165121">
    <property type="component" value="Unassembled WGS sequence"/>
</dbReference>
<accession>A0A9W6YPB1</accession>
<comment type="caution">
    <text evidence="2">The sequence shown here is derived from an EMBL/GenBank/DDBJ whole genome shotgun (WGS) entry which is preliminary data.</text>
</comment>
<sequence>MQLHIVNKTENITRPSERTLLLSKLNVDVSCFLAAENDGSFSRPSLSWGLPFDGISDTILLDRTGGARSTSSSCLPPGSGGRGEGAAGRGPSVPVIGEHKGRPDVTNLLVLGGENCRVPNSIPASASVPTVLAPIEVFAQLVPSLSAVRDVVCIGTASQDWAHL</sequence>
<feature type="region of interest" description="Disordered" evidence="1">
    <location>
        <begin position="67"/>
        <end position="98"/>
    </location>
</feature>
<evidence type="ECO:0000313" key="3">
    <source>
        <dbReference type="Proteomes" id="UP001165121"/>
    </source>
</evidence>
<protein>
    <submittedName>
        <fullName evidence="2">Unnamed protein product</fullName>
    </submittedName>
</protein>
<dbReference type="AlphaFoldDB" id="A0A9W6YPB1"/>
<organism evidence="2 3">
    <name type="scientific">Phytophthora fragariaefolia</name>
    <dbReference type="NCBI Taxonomy" id="1490495"/>
    <lineage>
        <taxon>Eukaryota</taxon>
        <taxon>Sar</taxon>
        <taxon>Stramenopiles</taxon>
        <taxon>Oomycota</taxon>
        <taxon>Peronosporomycetes</taxon>
        <taxon>Peronosporales</taxon>
        <taxon>Peronosporaceae</taxon>
        <taxon>Phytophthora</taxon>
    </lineage>
</organism>
<dbReference type="EMBL" id="BSXT01019020">
    <property type="protein sequence ID" value="GMG17501.1"/>
    <property type="molecule type" value="Genomic_DNA"/>
</dbReference>
<feature type="compositionally biased region" description="Gly residues" evidence="1">
    <location>
        <begin position="78"/>
        <end position="88"/>
    </location>
</feature>
<gene>
    <name evidence="2" type="ORF">Pfra01_003018500</name>
</gene>
<evidence type="ECO:0000256" key="1">
    <source>
        <dbReference type="SAM" id="MobiDB-lite"/>
    </source>
</evidence>